<feature type="non-terminal residue" evidence="1">
    <location>
        <position position="1"/>
    </location>
</feature>
<accession>A0AAE3GWP7</accession>
<dbReference type="Proteomes" id="UP001204953">
    <property type="component" value="Unassembled WGS sequence"/>
</dbReference>
<dbReference type="RefSeq" id="WP_254014030.1">
    <property type="nucleotide sequence ID" value="NZ_JAMZMM010000307.1"/>
</dbReference>
<dbReference type="GO" id="GO:0032259">
    <property type="term" value="P:methylation"/>
    <property type="evidence" value="ECO:0007669"/>
    <property type="project" value="UniProtKB-KW"/>
</dbReference>
<keyword evidence="1" id="KW-0489">Methyltransferase</keyword>
<sequence>CNGEDFNLIAEQDKFGFHVSTVLCKNCGLLQTNPCLREKDYIDFYQNHYRKLYAGTLALPEEYFTNKLSFGRKQFNWIVKHLDLEKQSLVLEVGSGAGATLYNFCKNGYKTLGIDYDRECLEAGKTRYGKDSLWNVYEGDLHSITLEEKPKLIIYSHVLEHIFDINRELTKVAEILSEDGYLFIEVPGVKNVKTWYSGNFLGYLENAHLYHFTLRTLTNIMHKHGFVLVDGDEYIRAIYRKSNTNQEIVSDFENANNFVEDCERSRFILSVKKQLKFLVKKLGLMK</sequence>
<dbReference type="GO" id="GO:0008168">
    <property type="term" value="F:methyltransferase activity"/>
    <property type="evidence" value="ECO:0007669"/>
    <property type="project" value="UniProtKB-KW"/>
</dbReference>
<keyword evidence="2" id="KW-1185">Reference proteome</keyword>
<name>A0AAE3GWP7_9CYAN</name>
<evidence type="ECO:0000313" key="2">
    <source>
        <dbReference type="Proteomes" id="UP001204953"/>
    </source>
</evidence>
<evidence type="ECO:0000313" key="1">
    <source>
        <dbReference type="EMBL" id="MCP2731286.1"/>
    </source>
</evidence>
<dbReference type="AlphaFoldDB" id="A0AAE3GWP7"/>
<comment type="caution">
    <text evidence="1">The sequence shown here is derived from an EMBL/GenBank/DDBJ whole genome shotgun (WGS) entry which is preliminary data.</text>
</comment>
<organism evidence="1 2">
    <name type="scientific">Limnofasciculus baicalensis BBK-W-15</name>
    <dbReference type="NCBI Taxonomy" id="2699891"/>
    <lineage>
        <taxon>Bacteria</taxon>
        <taxon>Bacillati</taxon>
        <taxon>Cyanobacteriota</taxon>
        <taxon>Cyanophyceae</taxon>
        <taxon>Coleofasciculales</taxon>
        <taxon>Coleofasciculaceae</taxon>
        <taxon>Limnofasciculus</taxon>
        <taxon>Limnofasciculus baicalensis</taxon>
    </lineage>
</organism>
<dbReference type="CDD" id="cd02440">
    <property type="entry name" value="AdoMet_MTases"/>
    <property type="match status" value="1"/>
</dbReference>
<dbReference type="Gene3D" id="3.40.50.150">
    <property type="entry name" value="Vaccinia Virus protein VP39"/>
    <property type="match status" value="1"/>
</dbReference>
<dbReference type="PANTHER" id="PTHR43861:SF5">
    <property type="entry name" value="BLL5978 PROTEIN"/>
    <property type="match status" value="1"/>
</dbReference>
<dbReference type="Pfam" id="PF13489">
    <property type="entry name" value="Methyltransf_23"/>
    <property type="match status" value="1"/>
</dbReference>
<proteinExistence type="predicted"/>
<dbReference type="InterPro" id="IPR029063">
    <property type="entry name" value="SAM-dependent_MTases_sf"/>
</dbReference>
<gene>
    <name evidence="1" type="ORF">NJ959_22945</name>
</gene>
<dbReference type="EMBL" id="JAMZMM010000307">
    <property type="protein sequence ID" value="MCP2731286.1"/>
    <property type="molecule type" value="Genomic_DNA"/>
</dbReference>
<dbReference type="PANTHER" id="PTHR43861">
    <property type="entry name" value="TRANS-ACONITATE 2-METHYLTRANSFERASE-RELATED"/>
    <property type="match status" value="1"/>
</dbReference>
<reference evidence="1" key="1">
    <citation type="submission" date="2022-06" db="EMBL/GenBank/DDBJ databases">
        <title>New cyanobacteria of genus Symplocastrum in benthos of Lake Baikal.</title>
        <authorList>
            <person name="Sorokovikova E."/>
            <person name="Tikhonova I."/>
            <person name="Krasnopeev A."/>
            <person name="Evseev P."/>
            <person name="Gladkikh A."/>
            <person name="Belykh O."/>
        </authorList>
    </citation>
    <scope>NUCLEOTIDE SEQUENCE</scope>
    <source>
        <strain evidence="1">BBK-W-15</strain>
    </source>
</reference>
<keyword evidence="1" id="KW-0808">Transferase</keyword>
<dbReference type="SUPFAM" id="SSF53335">
    <property type="entry name" value="S-adenosyl-L-methionine-dependent methyltransferases"/>
    <property type="match status" value="1"/>
</dbReference>
<protein>
    <submittedName>
        <fullName evidence="1">Class I SAM-dependent methyltransferase</fullName>
    </submittedName>
</protein>